<accession>A0AAD9N849</accession>
<dbReference type="GO" id="GO:0000800">
    <property type="term" value="C:lateral element"/>
    <property type="evidence" value="ECO:0007669"/>
    <property type="project" value="TreeGrafter"/>
</dbReference>
<evidence type="ECO:0000256" key="2">
    <source>
        <dbReference type="ARBA" id="ARBA00093453"/>
    </source>
</evidence>
<gene>
    <name evidence="3" type="ORF">LSH36_135g04014</name>
</gene>
<dbReference type="GO" id="GO:0042138">
    <property type="term" value="P:meiotic DNA double-strand break formation"/>
    <property type="evidence" value="ECO:0007669"/>
    <property type="project" value="InterPro"/>
</dbReference>
<keyword evidence="1" id="KW-0469">Meiosis</keyword>
<evidence type="ECO:0000313" key="3">
    <source>
        <dbReference type="EMBL" id="KAK2160360.1"/>
    </source>
</evidence>
<sequence length="255" mass="28551">MPADNPDTVTGQALFIDSVLTLSNISVSEPGQFNYPIHGASMETALITLGDVLTRSTSMPSSITPMMLQHLTEVLISLAENRCGFALDFADVLCNKVLCFIWGVITAMLVSDDMEQCTRDRLSDMVVSLSKSRTLRPAIMRILTKQLGCVAEHLRAVCISSMHLDESLFQNCYHIFRSIEQILEGDILRRDRCLGIEFCQEIFSALDHCLLHVWERFPPFAQYVWHLQGLLQYLHPAMAYDQGGGSQLAQSLHSV</sequence>
<dbReference type="GO" id="GO:0006310">
    <property type="term" value="P:DNA recombination"/>
    <property type="evidence" value="ECO:0007669"/>
    <property type="project" value="InterPro"/>
</dbReference>
<dbReference type="AlphaFoldDB" id="A0AAD9N849"/>
<comment type="similarity">
    <text evidence="2">Belongs to the MEI4L family.</text>
</comment>
<reference evidence="3" key="1">
    <citation type="journal article" date="2023" name="Mol. Biol. Evol.">
        <title>Third-Generation Sequencing Reveals the Adaptive Role of the Epigenome in Three Deep-Sea Polychaetes.</title>
        <authorList>
            <person name="Perez M."/>
            <person name="Aroh O."/>
            <person name="Sun Y."/>
            <person name="Lan Y."/>
            <person name="Juniper S.K."/>
            <person name="Young C.R."/>
            <person name="Angers B."/>
            <person name="Qian P.Y."/>
        </authorList>
    </citation>
    <scope>NUCLEOTIDE SEQUENCE</scope>
    <source>
        <strain evidence="3">P08H-3</strain>
    </source>
</reference>
<protein>
    <submittedName>
        <fullName evidence="3">Uncharacterized protein</fullName>
    </submittedName>
</protein>
<dbReference type="PANTHER" id="PTHR28575:SF1">
    <property type="entry name" value="MEIOSIS-SPECIFIC PROTEIN MEI4"/>
    <property type="match status" value="1"/>
</dbReference>
<keyword evidence="4" id="KW-1185">Reference proteome</keyword>
<evidence type="ECO:0000256" key="1">
    <source>
        <dbReference type="ARBA" id="ARBA00023254"/>
    </source>
</evidence>
<dbReference type="Proteomes" id="UP001208570">
    <property type="component" value="Unassembled WGS sequence"/>
</dbReference>
<dbReference type="GO" id="GO:0048477">
    <property type="term" value="P:oogenesis"/>
    <property type="evidence" value="ECO:0007669"/>
    <property type="project" value="TreeGrafter"/>
</dbReference>
<dbReference type="EMBL" id="JAODUP010000135">
    <property type="protein sequence ID" value="KAK2160360.1"/>
    <property type="molecule type" value="Genomic_DNA"/>
</dbReference>
<dbReference type="InterPro" id="IPR025888">
    <property type="entry name" value="MEI4"/>
</dbReference>
<organism evidence="3 4">
    <name type="scientific">Paralvinella palmiformis</name>
    <dbReference type="NCBI Taxonomy" id="53620"/>
    <lineage>
        <taxon>Eukaryota</taxon>
        <taxon>Metazoa</taxon>
        <taxon>Spiralia</taxon>
        <taxon>Lophotrochozoa</taxon>
        <taxon>Annelida</taxon>
        <taxon>Polychaeta</taxon>
        <taxon>Sedentaria</taxon>
        <taxon>Canalipalpata</taxon>
        <taxon>Terebellida</taxon>
        <taxon>Terebelliformia</taxon>
        <taxon>Alvinellidae</taxon>
        <taxon>Paralvinella</taxon>
    </lineage>
</organism>
<dbReference type="PANTHER" id="PTHR28575">
    <property type="entry name" value="MEIOSIS-SPECIFIC PROTEIN MEI4"/>
    <property type="match status" value="1"/>
</dbReference>
<dbReference type="GO" id="GO:0007283">
    <property type="term" value="P:spermatogenesis"/>
    <property type="evidence" value="ECO:0007669"/>
    <property type="project" value="TreeGrafter"/>
</dbReference>
<proteinExistence type="inferred from homology"/>
<dbReference type="GO" id="GO:0007129">
    <property type="term" value="P:homologous chromosome pairing at meiosis"/>
    <property type="evidence" value="ECO:0007669"/>
    <property type="project" value="TreeGrafter"/>
</dbReference>
<evidence type="ECO:0000313" key="4">
    <source>
        <dbReference type="Proteomes" id="UP001208570"/>
    </source>
</evidence>
<comment type="caution">
    <text evidence="3">The sequence shown here is derived from an EMBL/GenBank/DDBJ whole genome shotgun (WGS) entry which is preliminary data.</text>
</comment>
<name>A0AAD9N849_9ANNE</name>